<gene>
    <name evidence="2" type="ORF">PIIN_03344</name>
</gene>
<protein>
    <submittedName>
        <fullName evidence="2">Uncharacterized protein</fullName>
    </submittedName>
</protein>
<evidence type="ECO:0000313" key="2">
    <source>
        <dbReference type="EMBL" id="CCA69444.1"/>
    </source>
</evidence>
<organism evidence="2 3">
    <name type="scientific">Serendipita indica (strain DSM 11827)</name>
    <name type="common">Root endophyte fungus</name>
    <name type="synonym">Piriformospora indica</name>
    <dbReference type="NCBI Taxonomy" id="1109443"/>
    <lineage>
        <taxon>Eukaryota</taxon>
        <taxon>Fungi</taxon>
        <taxon>Dikarya</taxon>
        <taxon>Basidiomycota</taxon>
        <taxon>Agaricomycotina</taxon>
        <taxon>Agaricomycetes</taxon>
        <taxon>Sebacinales</taxon>
        <taxon>Serendipitaceae</taxon>
        <taxon>Serendipita</taxon>
    </lineage>
</organism>
<dbReference type="HOGENOM" id="CLU_903494_0_0_1"/>
<proteinExistence type="predicted"/>
<reference evidence="2 3" key="1">
    <citation type="journal article" date="2011" name="PLoS Pathog.">
        <title>Endophytic Life Strategies Decoded by Genome and Transcriptome Analyses of the Mutualistic Root Symbiont Piriformospora indica.</title>
        <authorList>
            <person name="Zuccaro A."/>
            <person name="Lahrmann U."/>
            <person name="Guldener U."/>
            <person name="Langen G."/>
            <person name="Pfiffi S."/>
            <person name="Biedenkopf D."/>
            <person name="Wong P."/>
            <person name="Samans B."/>
            <person name="Grimm C."/>
            <person name="Basiewicz M."/>
            <person name="Murat C."/>
            <person name="Martin F."/>
            <person name="Kogel K.H."/>
        </authorList>
    </citation>
    <scope>NUCLEOTIDE SEQUENCE [LARGE SCALE GENOMIC DNA]</scope>
    <source>
        <strain evidence="2 3">DSM 11827</strain>
    </source>
</reference>
<evidence type="ECO:0000256" key="1">
    <source>
        <dbReference type="SAM" id="MobiDB-lite"/>
    </source>
</evidence>
<evidence type="ECO:0000313" key="3">
    <source>
        <dbReference type="Proteomes" id="UP000007148"/>
    </source>
</evidence>
<keyword evidence="3" id="KW-1185">Reference proteome</keyword>
<comment type="caution">
    <text evidence="2">The sequence shown here is derived from an EMBL/GenBank/DDBJ whole genome shotgun (WGS) entry which is preliminary data.</text>
</comment>
<dbReference type="EMBL" id="CAFZ01000055">
    <property type="protein sequence ID" value="CCA69444.1"/>
    <property type="molecule type" value="Genomic_DNA"/>
</dbReference>
<dbReference type="InParanoid" id="G4TDQ9"/>
<dbReference type="Proteomes" id="UP000007148">
    <property type="component" value="Unassembled WGS sequence"/>
</dbReference>
<accession>G4TDQ9</accession>
<name>G4TDQ9_SERID</name>
<feature type="region of interest" description="Disordered" evidence="1">
    <location>
        <begin position="1"/>
        <end position="26"/>
    </location>
</feature>
<sequence length="308" mass="34312">MVSAKDMNLQGRSPTASPHSARDNGLKAEGQVREALVVELEPDEVIFDEEDTTDSDEEIILQARRLSLNQPPGLTFSQPGCAVGDEISRNHRARLEHAATTPAGAPVDHLSSSAYSQAGGGGGIGGVCHQQQQPIKRPCSTEAIRRTDSPTNNDNNTVAQAIFRSQFLTDFTQRVLPPPFEKVPVQLVNQYTQEVARTVSNPQDPRARMLVKMHPNVVLYSQQCQLFDNHWEDIEDRARRVARRTTQWVRLNQSGDPELAYQWLRGMDNSSSEQNRHKVAQRGSLQLRKCAVYKQASQVLQHSKASSL</sequence>
<dbReference type="AlphaFoldDB" id="G4TDQ9"/>